<keyword evidence="13 22" id="KW-0067">ATP-binding</keyword>
<sequence length="122" mass="12649">MKGIGAEIQRLVQAARCSMAGLRSAFSSEAAFRLEVLVSLPLIIVAIVVADNALELAILLIALALVWITELLNTAIETAVDRIGPESHLLSGKAKDIGSAAVFVASVVAGLVWLLVLTDGSG</sequence>
<evidence type="ECO:0000256" key="16">
    <source>
        <dbReference type="ARBA" id="ARBA00023098"/>
    </source>
</evidence>
<evidence type="ECO:0000256" key="19">
    <source>
        <dbReference type="ARBA" id="ARBA00023264"/>
    </source>
</evidence>
<dbReference type="PANTHER" id="PTHR34299:SF1">
    <property type="entry name" value="DIACYLGLYCEROL KINASE"/>
    <property type="match status" value="1"/>
</dbReference>
<evidence type="ECO:0000256" key="23">
    <source>
        <dbReference type="PIRSR" id="PIRSR600829-4"/>
    </source>
</evidence>
<evidence type="ECO:0000256" key="24">
    <source>
        <dbReference type="RuleBase" id="RU363065"/>
    </source>
</evidence>
<feature type="binding site" evidence="23">
    <location>
        <position position="29"/>
    </location>
    <ligand>
        <name>a divalent metal cation</name>
        <dbReference type="ChEBI" id="CHEBI:60240"/>
    </ligand>
</feature>
<organism evidence="25 26">
    <name type="scientific">Spiribacter salinus</name>
    <dbReference type="NCBI Taxonomy" id="1335746"/>
    <lineage>
        <taxon>Bacteria</taxon>
        <taxon>Pseudomonadati</taxon>
        <taxon>Pseudomonadota</taxon>
        <taxon>Gammaproteobacteria</taxon>
        <taxon>Chromatiales</taxon>
        <taxon>Ectothiorhodospiraceae</taxon>
        <taxon>Spiribacter</taxon>
    </lineage>
</organism>
<feature type="binding site" evidence="21">
    <location>
        <position position="99"/>
    </location>
    <ligand>
        <name>substrate</name>
    </ligand>
</feature>
<evidence type="ECO:0000256" key="18">
    <source>
        <dbReference type="ARBA" id="ARBA00023209"/>
    </source>
</evidence>
<keyword evidence="10 23" id="KW-0479">Metal-binding</keyword>
<feature type="transmembrane region" description="Helical" evidence="24">
    <location>
        <begin position="30"/>
        <end position="50"/>
    </location>
</feature>
<evidence type="ECO:0000256" key="11">
    <source>
        <dbReference type="ARBA" id="ARBA00022741"/>
    </source>
</evidence>
<name>A0A540VUU6_9GAMM</name>
<dbReference type="EC" id="2.7.1.107" evidence="3 24"/>
<feature type="active site" description="Proton acceptor" evidence="20">
    <location>
        <position position="70"/>
    </location>
</feature>
<gene>
    <name evidence="25" type="ORF">FKY71_02870</name>
</gene>
<evidence type="ECO:0000256" key="7">
    <source>
        <dbReference type="ARBA" id="ARBA00022519"/>
    </source>
</evidence>
<dbReference type="GO" id="GO:0046872">
    <property type="term" value="F:metal ion binding"/>
    <property type="evidence" value="ECO:0007669"/>
    <property type="project" value="UniProtKB-KW"/>
</dbReference>
<protein>
    <recommendedName>
        <fullName evidence="4 24">Diacylglycerol kinase</fullName>
        <ecNumber evidence="3 24">2.7.1.107</ecNumber>
    </recommendedName>
</protein>
<evidence type="ECO:0000256" key="4">
    <source>
        <dbReference type="ARBA" id="ARBA00017575"/>
    </source>
</evidence>
<feature type="binding site" evidence="22">
    <location>
        <begin position="86"/>
        <end position="88"/>
    </location>
    <ligand>
        <name>ATP</name>
        <dbReference type="ChEBI" id="CHEBI:30616"/>
    </ligand>
</feature>
<evidence type="ECO:0000256" key="8">
    <source>
        <dbReference type="ARBA" id="ARBA00022679"/>
    </source>
</evidence>
<evidence type="ECO:0000256" key="22">
    <source>
        <dbReference type="PIRSR" id="PIRSR600829-3"/>
    </source>
</evidence>
<dbReference type="AlphaFoldDB" id="A0A540VUU6"/>
<keyword evidence="7 24" id="KW-0997">Cell inner membrane</keyword>
<comment type="caution">
    <text evidence="25">The sequence shown here is derived from an EMBL/GenBank/DDBJ whole genome shotgun (WGS) entry which is preliminary data.</text>
</comment>
<feature type="binding site" evidence="21">
    <location>
        <position position="10"/>
    </location>
    <ligand>
        <name>substrate</name>
    </ligand>
</feature>
<evidence type="ECO:0000256" key="13">
    <source>
        <dbReference type="ARBA" id="ARBA00022840"/>
    </source>
</evidence>
<feature type="binding site" evidence="22">
    <location>
        <position position="29"/>
    </location>
    <ligand>
        <name>ATP</name>
        <dbReference type="ChEBI" id="CHEBI:30616"/>
    </ligand>
</feature>
<dbReference type="GO" id="GO:0004143">
    <property type="term" value="F:ATP-dependent diacylglycerol kinase activity"/>
    <property type="evidence" value="ECO:0007669"/>
    <property type="project" value="UniProtKB-EC"/>
</dbReference>
<keyword evidence="12 24" id="KW-0418">Kinase</keyword>
<feature type="binding site" evidence="23">
    <location>
        <position position="77"/>
    </location>
    <ligand>
        <name>a divalent metal cation</name>
        <dbReference type="ChEBI" id="CHEBI:60240"/>
    </ligand>
</feature>
<evidence type="ECO:0000256" key="9">
    <source>
        <dbReference type="ARBA" id="ARBA00022692"/>
    </source>
</evidence>
<keyword evidence="9 24" id="KW-0812">Transmembrane</keyword>
<dbReference type="PROSITE" id="PS01069">
    <property type="entry name" value="DAGK_PROKAR"/>
    <property type="match status" value="1"/>
</dbReference>
<keyword evidence="6" id="KW-0444">Lipid biosynthesis</keyword>
<evidence type="ECO:0000256" key="2">
    <source>
        <dbReference type="ARBA" id="ARBA00005967"/>
    </source>
</evidence>
<comment type="cofactor">
    <cofactor evidence="23">
        <name>Mg(2+)</name>
        <dbReference type="ChEBI" id="CHEBI:18420"/>
    </cofactor>
    <text evidence="23">Mn(2+), Zn(2+), Cd(2+) and Co(2+) support activity to lesser extents.</text>
</comment>
<comment type="catalytic activity">
    <reaction evidence="24">
        <text>a 1,2-diacyl-sn-glycerol + ATP = a 1,2-diacyl-sn-glycero-3-phosphate + ADP + H(+)</text>
        <dbReference type="Rhea" id="RHEA:10272"/>
        <dbReference type="ChEBI" id="CHEBI:15378"/>
        <dbReference type="ChEBI" id="CHEBI:17815"/>
        <dbReference type="ChEBI" id="CHEBI:30616"/>
        <dbReference type="ChEBI" id="CHEBI:58608"/>
        <dbReference type="ChEBI" id="CHEBI:456216"/>
        <dbReference type="EC" id="2.7.1.107"/>
    </reaction>
</comment>
<dbReference type="RefSeq" id="WP_016353111.1">
    <property type="nucleotide sequence ID" value="NZ_MBFX01000002.1"/>
</dbReference>
<evidence type="ECO:0000256" key="1">
    <source>
        <dbReference type="ARBA" id="ARBA00004429"/>
    </source>
</evidence>
<keyword evidence="19 24" id="KW-1208">Phospholipid metabolism</keyword>
<evidence type="ECO:0000256" key="14">
    <source>
        <dbReference type="ARBA" id="ARBA00022842"/>
    </source>
</evidence>
<keyword evidence="15 24" id="KW-1133">Transmembrane helix</keyword>
<dbReference type="Gene3D" id="1.10.287.3610">
    <property type="match status" value="1"/>
</dbReference>
<evidence type="ECO:0000256" key="20">
    <source>
        <dbReference type="PIRSR" id="PIRSR600829-1"/>
    </source>
</evidence>
<dbReference type="InterPro" id="IPR036945">
    <property type="entry name" value="DAGK_sf"/>
</dbReference>
<dbReference type="Proteomes" id="UP000315400">
    <property type="component" value="Unassembled WGS sequence"/>
</dbReference>
<evidence type="ECO:0000313" key="26">
    <source>
        <dbReference type="Proteomes" id="UP000315400"/>
    </source>
</evidence>
<dbReference type="CDD" id="cd14264">
    <property type="entry name" value="DAGK_IM"/>
    <property type="match status" value="1"/>
</dbReference>
<comment type="subcellular location">
    <subcellularLocation>
        <location evidence="1 24">Cell inner membrane</location>
        <topology evidence="1 24">Multi-pass membrane protein</topology>
    </subcellularLocation>
</comment>
<dbReference type="Pfam" id="PF01219">
    <property type="entry name" value="DAGK_prokar"/>
    <property type="match status" value="1"/>
</dbReference>
<feature type="binding site" evidence="22">
    <location>
        <begin position="95"/>
        <end position="96"/>
    </location>
    <ligand>
        <name>ATP</name>
        <dbReference type="ChEBI" id="CHEBI:30616"/>
    </ligand>
</feature>
<proteinExistence type="inferred from homology"/>
<evidence type="ECO:0000256" key="21">
    <source>
        <dbReference type="PIRSR" id="PIRSR600829-2"/>
    </source>
</evidence>
<keyword evidence="18" id="KW-0594">Phospholipid biosynthesis</keyword>
<dbReference type="InterPro" id="IPR033718">
    <property type="entry name" value="DAGK_prok"/>
</dbReference>
<feature type="binding site" evidence="22">
    <location>
        <position position="77"/>
    </location>
    <ligand>
        <name>ATP</name>
        <dbReference type="ChEBI" id="CHEBI:30616"/>
    </ligand>
</feature>
<keyword evidence="17 24" id="KW-0472">Membrane</keyword>
<feature type="transmembrane region" description="Helical" evidence="24">
    <location>
        <begin position="56"/>
        <end position="76"/>
    </location>
</feature>
<accession>A0A540VUU6</accession>
<evidence type="ECO:0000256" key="5">
    <source>
        <dbReference type="ARBA" id="ARBA00022475"/>
    </source>
</evidence>
<feature type="binding site" evidence="21">
    <location>
        <begin position="31"/>
        <end position="35"/>
    </location>
    <ligand>
        <name>substrate</name>
    </ligand>
</feature>
<evidence type="ECO:0000313" key="25">
    <source>
        <dbReference type="EMBL" id="TQF00531.1"/>
    </source>
</evidence>
<keyword evidence="14 23" id="KW-0460">Magnesium</keyword>
<evidence type="ECO:0000256" key="10">
    <source>
        <dbReference type="ARBA" id="ARBA00022723"/>
    </source>
</evidence>
<evidence type="ECO:0000256" key="3">
    <source>
        <dbReference type="ARBA" id="ARBA00012133"/>
    </source>
</evidence>
<dbReference type="STRING" id="1260251.SPISAL_03550"/>
<keyword evidence="16 24" id="KW-0443">Lipid metabolism</keyword>
<dbReference type="GO" id="GO:0006654">
    <property type="term" value="P:phosphatidic acid biosynthetic process"/>
    <property type="evidence" value="ECO:0007669"/>
    <property type="project" value="InterPro"/>
</dbReference>
<comment type="similarity">
    <text evidence="2 24">Belongs to the bacterial diacylglycerol kinase family.</text>
</comment>
<reference evidence="25 26" key="1">
    <citation type="submission" date="2019-06" db="EMBL/GenBank/DDBJ databases">
        <title>Metagenome assembled Genome of Spiribacter salinus SL48-SHIP from the microbial mat of Salt Lake 48 (Novosibirsk region, Russia).</title>
        <authorList>
            <person name="Shipova A."/>
            <person name="Rozanov A.S."/>
            <person name="Bryanskaya A.V."/>
            <person name="Peltek S.E."/>
        </authorList>
    </citation>
    <scope>NUCLEOTIDE SEQUENCE [LARGE SCALE GENOMIC DNA]</scope>
    <source>
        <strain evidence="25">SL48-SHIP-2</strain>
    </source>
</reference>
<evidence type="ECO:0000256" key="15">
    <source>
        <dbReference type="ARBA" id="ARBA00022989"/>
    </source>
</evidence>
<feature type="transmembrane region" description="Helical" evidence="24">
    <location>
        <begin position="97"/>
        <end position="116"/>
    </location>
</feature>
<keyword evidence="8 24" id="KW-0808">Transferase</keyword>
<dbReference type="InterPro" id="IPR000829">
    <property type="entry name" value="DAGK"/>
</dbReference>
<dbReference type="GO" id="GO:0005886">
    <property type="term" value="C:plasma membrane"/>
    <property type="evidence" value="ECO:0007669"/>
    <property type="project" value="UniProtKB-SubCell"/>
</dbReference>
<evidence type="ECO:0000256" key="12">
    <source>
        <dbReference type="ARBA" id="ARBA00022777"/>
    </source>
</evidence>
<keyword evidence="5" id="KW-1003">Cell membrane</keyword>
<dbReference type="PANTHER" id="PTHR34299">
    <property type="entry name" value="DIACYLGLYCEROL KINASE"/>
    <property type="match status" value="1"/>
</dbReference>
<dbReference type="GO" id="GO:0005524">
    <property type="term" value="F:ATP binding"/>
    <property type="evidence" value="ECO:0007669"/>
    <property type="project" value="UniProtKB-KW"/>
</dbReference>
<feature type="binding site" evidence="21">
    <location>
        <position position="70"/>
    </location>
    <ligand>
        <name>substrate</name>
    </ligand>
</feature>
<keyword evidence="11 22" id="KW-0547">Nucleotide-binding</keyword>
<feature type="binding site" evidence="22">
    <location>
        <position position="10"/>
    </location>
    <ligand>
        <name>ATP</name>
        <dbReference type="ChEBI" id="CHEBI:30616"/>
    </ligand>
</feature>
<dbReference type="EMBL" id="VIFK01000010">
    <property type="protein sequence ID" value="TQF00531.1"/>
    <property type="molecule type" value="Genomic_DNA"/>
</dbReference>
<comment type="function">
    <text evidence="24">Catalyzes the ATP-dependent phosphorylation of sn-l,2-diacylglycerol (DAG) to phosphatidic acid. Involved in the recycling of diacylglycerol produced as a by-product during membrane-derived oligosaccharide (MDO) biosynthesis.</text>
</comment>
<evidence type="ECO:0000256" key="6">
    <source>
        <dbReference type="ARBA" id="ARBA00022516"/>
    </source>
</evidence>
<evidence type="ECO:0000256" key="17">
    <source>
        <dbReference type="ARBA" id="ARBA00023136"/>
    </source>
</evidence>